<accession>A0ABW2L137</accession>
<proteinExistence type="predicted"/>
<evidence type="ECO:0000256" key="2">
    <source>
        <dbReference type="SAM" id="SignalP"/>
    </source>
</evidence>
<protein>
    <submittedName>
        <fullName evidence="3">Beta strand repeat-containing protein</fullName>
    </submittedName>
</protein>
<feature type="chain" id="PRO_5046911622" evidence="2">
    <location>
        <begin position="39"/>
        <end position="814"/>
    </location>
</feature>
<feature type="signal peptide" evidence="2">
    <location>
        <begin position="1"/>
        <end position="38"/>
    </location>
</feature>
<keyword evidence="1 2" id="KW-0732">Signal</keyword>
<reference evidence="4" key="1">
    <citation type="journal article" date="2019" name="Int. J. Syst. Evol. Microbiol.">
        <title>The Global Catalogue of Microorganisms (GCM) 10K type strain sequencing project: providing services to taxonomists for standard genome sequencing and annotation.</title>
        <authorList>
            <consortium name="The Broad Institute Genomics Platform"/>
            <consortium name="The Broad Institute Genome Sequencing Center for Infectious Disease"/>
            <person name="Wu L."/>
            <person name="Ma J."/>
        </authorList>
    </citation>
    <scope>NUCLEOTIDE SEQUENCE [LARGE SCALE GENOMIC DNA]</scope>
    <source>
        <strain evidence="4">CGMCC 4.1467</strain>
    </source>
</reference>
<keyword evidence="4" id="KW-1185">Reference proteome</keyword>
<dbReference type="NCBIfam" id="TIGR02601">
    <property type="entry name" value="autotrns_rpt"/>
    <property type="match status" value="3"/>
</dbReference>
<dbReference type="Pfam" id="PF12951">
    <property type="entry name" value="PATR"/>
    <property type="match status" value="3"/>
</dbReference>
<dbReference type="EMBL" id="JBHTBS010000001">
    <property type="protein sequence ID" value="MFC7336061.1"/>
    <property type="molecule type" value="Genomic_DNA"/>
</dbReference>
<dbReference type="SUPFAM" id="SSF51126">
    <property type="entry name" value="Pectin lyase-like"/>
    <property type="match status" value="1"/>
</dbReference>
<comment type="caution">
    <text evidence="3">The sequence shown here is derived from an EMBL/GenBank/DDBJ whole genome shotgun (WGS) entry which is preliminary data.</text>
</comment>
<evidence type="ECO:0000313" key="4">
    <source>
        <dbReference type="Proteomes" id="UP001596472"/>
    </source>
</evidence>
<evidence type="ECO:0000313" key="3">
    <source>
        <dbReference type="EMBL" id="MFC7336061.1"/>
    </source>
</evidence>
<dbReference type="RefSeq" id="WP_379708800.1">
    <property type="nucleotide sequence ID" value="NZ_JBHTBS010000001.1"/>
</dbReference>
<gene>
    <name evidence="3" type="ORF">ACFQY0_02635</name>
</gene>
<dbReference type="InterPro" id="IPR013425">
    <property type="entry name" value="Autotrns_rpt"/>
</dbReference>
<dbReference type="Proteomes" id="UP001596472">
    <property type="component" value="Unassembled WGS sequence"/>
</dbReference>
<name>A0ABW2L137_9BACT</name>
<sequence>MKTHRSRSSQSPTPTTPLFISTTASLALFLGATSPLQAASYFWDSNGASSGGSDTDVADGTWGSDLFWSLDATGDTDTTPFLASVTIDDSVYFSAGTNVTGASSITVDGTQSVDRIYFEEGSVDLSGGTILMKDLGRLTTSGNPVTISSILDGQEIRKFGASSVTLTAANIATGRIQSNAGTLVLARPGGGTFPNTIGLRHIDGDIELATDQTVGLLRLNGNGSILGAGTLTVTDAIESNFPSAKTATLSATLAGTFTSFKKDGGTQIITGDNTFSAPIEILAGSISVPSIGNVADLSGPLGLGSNAIQFGSATEDAGGKITYTGAGETSNRIFNFLGAAGMAGIEQAGTGPLVLSANLAQTGTGDTSFNLSGSSDADATFSGSITDGLGKTSLVRSGSGTGSWFVTGANTFTGTTTVAEGRLVVETINSVSGGSASSHLGAPTTIADGTITIGTGGILVYEGTGETTDRVLSLDGNLDRTIVQNGTGLLKFTSGVVSSSGNNRNLILDGSTAGTGEIDGEITDADATRQVGIIKNGTGTWTLSGINTYTRNTTVNDGSLILADGAQLVFTTGDASESGHNVINGTGAAMIDGDFLIDTTVTDASALAAGSWTIVNNENVAFSDTFSVVGWNDDGGGMWSNTVGPNSYTFDEGTGMVLLNGGDPYLLWIDSFFLGESDLAIVGPDADPDKDGVSNRVEYALNGNPDDGSDLGLLAIISETNLSLVVAVLDGTTFTDGAGGTQTATVGNITYNIQGALDLATFDSAVSQVGGASDTAADLPDLTGTDWEYKTFKLDDSEGLSSKGFLRVEVSAVP</sequence>
<dbReference type="InterPro" id="IPR011050">
    <property type="entry name" value="Pectin_lyase_fold/virulence"/>
</dbReference>
<evidence type="ECO:0000256" key="1">
    <source>
        <dbReference type="ARBA" id="ARBA00022729"/>
    </source>
</evidence>
<organism evidence="3 4">
    <name type="scientific">Haloferula chungangensis</name>
    <dbReference type="NCBI Taxonomy" id="1048331"/>
    <lineage>
        <taxon>Bacteria</taxon>
        <taxon>Pseudomonadati</taxon>
        <taxon>Verrucomicrobiota</taxon>
        <taxon>Verrucomicrobiia</taxon>
        <taxon>Verrucomicrobiales</taxon>
        <taxon>Verrucomicrobiaceae</taxon>
        <taxon>Haloferula</taxon>
    </lineage>
</organism>